<feature type="region of interest" description="Disordered" evidence="1">
    <location>
        <begin position="108"/>
        <end position="139"/>
    </location>
</feature>
<reference evidence="2" key="1">
    <citation type="submission" date="2022-10" db="EMBL/GenBank/DDBJ databases">
        <title>Tapping the CABI collections for fungal endophytes: first genome assemblies for Collariella, Neodidymelliopsis, Ascochyta clinopodiicola, Didymella pomorum, Didymosphaeria variabile, Neocosmospora piperis and Neocucurbitaria cava.</title>
        <authorList>
            <person name="Hill R."/>
        </authorList>
    </citation>
    <scope>NUCLEOTIDE SEQUENCE</scope>
    <source>
        <strain evidence="2">IMI 355091</strain>
    </source>
</reference>
<feature type="region of interest" description="Disordered" evidence="1">
    <location>
        <begin position="1"/>
        <end position="78"/>
    </location>
</feature>
<proteinExistence type="predicted"/>
<feature type="region of interest" description="Disordered" evidence="1">
    <location>
        <begin position="84"/>
        <end position="103"/>
    </location>
</feature>
<feature type="compositionally biased region" description="Polar residues" evidence="1">
    <location>
        <begin position="31"/>
        <end position="49"/>
    </location>
</feature>
<dbReference type="OrthoDB" id="3795558at2759"/>
<comment type="caution">
    <text evidence="2">The sequence shown here is derived from an EMBL/GenBank/DDBJ whole genome shotgun (WGS) entry which is preliminary data.</text>
</comment>
<feature type="region of interest" description="Disordered" evidence="1">
    <location>
        <begin position="213"/>
        <end position="232"/>
    </location>
</feature>
<evidence type="ECO:0000313" key="3">
    <source>
        <dbReference type="Proteomes" id="UP001140510"/>
    </source>
</evidence>
<keyword evidence="3" id="KW-1185">Reference proteome</keyword>
<dbReference type="Proteomes" id="UP001140510">
    <property type="component" value="Unassembled WGS sequence"/>
</dbReference>
<sequence>MRPLSIATVSTFGGWMEERVDEEDDKAEDAFTSQNGSTLTLKPSINTYGQHARPVAPIQHEHTVPKSPSVSPDESFRRVRGRDTGIHPLRMHPPSPSPLPSLSARPIALQSQDTSSLSQSPSKTPLSSTPSFDDTALKASRDTISTRRIRRTLPELNIKVANSDVKAYEQGLGYHDRKQIEVIQSGADPTAKHSLLPRDVGYVETVRLWYEEKESEASDNRQRERKAMRGAGSAGFALASVNANQRL</sequence>
<name>A0A9W9D6K8_9PLEO</name>
<feature type="compositionally biased region" description="Low complexity" evidence="1">
    <location>
        <begin position="109"/>
        <end position="131"/>
    </location>
</feature>
<evidence type="ECO:0000256" key="1">
    <source>
        <dbReference type="SAM" id="MobiDB-lite"/>
    </source>
</evidence>
<accession>A0A9W9D6K8</accession>
<evidence type="ECO:0000313" key="2">
    <source>
        <dbReference type="EMBL" id="KAJ4404124.1"/>
    </source>
</evidence>
<organism evidence="2 3">
    <name type="scientific">Didymella pomorum</name>
    <dbReference type="NCBI Taxonomy" id="749634"/>
    <lineage>
        <taxon>Eukaryota</taxon>
        <taxon>Fungi</taxon>
        <taxon>Dikarya</taxon>
        <taxon>Ascomycota</taxon>
        <taxon>Pezizomycotina</taxon>
        <taxon>Dothideomycetes</taxon>
        <taxon>Pleosporomycetidae</taxon>
        <taxon>Pleosporales</taxon>
        <taxon>Pleosporineae</taxon>
        <taxon>Didymellaceae</taxon>
        <taxon>Didymella</taxon>
    </lineage>
</organism>
<feature type="compositionally biased region" description="Basic and acidic residues" evidence="1">
    <location>
        <begin position="213"/>
        <end position="227"/>
    </location>
</feature>
<dbReference type="AlphaFoldDB" id="A0A9W9D6K8"/>
<dbReference type="EMBL" id="JAPEVA010000045">
    <property type="protein sequence ID" value="KAJ4404124.1"/>
    <property type="molecule type" value="Genomic_DNA"/>
</dbReference>
<gene>
    <name evidence="2" type="ORF">N0V91_006025</name>
</gene>
<protein>
    <submittedName>
        <fullName evidence="2">Uncharacterized protein</fullName>
    </submittedName>
</protein>